<dbReference type="GO" id="GO:0071942">
    <property type="term" value="C:XPC complex"/>
    <property type="evidence" value="ECO:0007669"/>
    <property type="project" value="TreeGrafter"/>
</dbReference>
<feature type="region of interest" description="Disordered" evidence="1">
    <location>
        <begin position="568"/>
        <end position="623"/>
    </location>
</feature>
<evidence type="ECO:0000256" key="1">
    <source>
        <dbReference type="SAM" id="MobiDB-lite"/>
    </source>
</evidence>
<feature type="compositionally biased region" description="Basic and acidic residues" evidence="1">
    <location>
        <begin position="197"/>
        <end position="237"/>
    </location>
</feature>
<dbReference type="InterPro" id="IPR038765">
    <property type="entry name" value="Papain-like_cys_pep_sf"/>
</dbReference>
<dbReference type="GO" id="GO:0005737">
    <property type="term" value="C:cytoplasm"/>
    <property type="evidence" value="ECO:0007669"/>
    <property type="project" value="TreeGrafter"/>
</dbReference>
<dbReference type="SUPFAM" id="SSF54001">
    <property type="entry name" value="Cysteine proteinases"/>
    <property type="match status" value="1"/>
</dbReference>
<dbReference type="Pfam" id="PF03835">
    <property type="entry name" value="Rad4"/>
    <property type="match status" value="1"/>
</dbReference>
<dbReference type="PANTHER" id="PTHR12135:SF0">
    <property type="entry name" value="DNA REPAIR PROTEIN COMPLEMENTING XP-C CELLS"/>
    <property type="match status" value="1"/>
</dbReference>
<dbReference type="Gene3D" id="3.90.260.10">
    <property type="entry name" value="Transglutaminase-like"/>
    <property type="match status" value="1"/>
</dbReference>
<feature type="compositionally biased region" description="Basic and acidic residues" evidence="1">
    <location>
        <begin position="83"/>
        <end position="124"/>
    </location>
</feature>
<feature type="non-terminal residue" evidence="3">
    <location>
        <position position="697"/>
    </location>
</feature>
<proteinExistence type="predicted"/>
<accession>A0AAN8WZZ0</accession>
<dbReference type="EMBL" id="JAXCGZ010010658">
    <property type="protein sequence ID" value="KAK7075450.1"/>
    <property type="molecule type" value="Genomic_DNA"/>
</dbReference>
<protein>
    <recommendedName>
        <fullName evidence="2">Rad4/PNGase transglutaminase-like fold domain-containing protein</fullName>
    </recommendedName>
</protein>
<name>A0AAN8WZZ0_HALRR</name>
<feature type="compositionally biased region" description="Polar residues" evidence="1">
    <location>
        <begin position="41"/>
        <end position="62"/>
    </location>
</feature>
<keyword evidence="4" id="KW-1185">Reference proteome</keyword>
<dbReference type="GO" id="GO:0006289">
    <property type="term" value="P:nucleotide-excision repair"/>
    <property type="evidence" value="ECO:0007669"/>
    <property type="project" value="InterPro"/>
</dbReference>
<organism evidence="3 4">
    <name type="scientific">Halocaridina rubra</name>
    <name type="common">Hawaiian red shrimp</name>
    <dbReference type="NCBI Taxonomy" id="373956"/>
    <lineage>
        <taxon>Eukaryota</taxon>
        <taxon>Metazoa</taxon>
        <taxon>Ecdysozoa</taxon>
        <taxon>Arthropoda</taxon>
        <taxon>Crustacea</taxon>
        <taxon>Multicrustacea</taxon>
        <taxon>Malacostraca</taxon>
        <taxon>Eumalacostraca</taxon>
        <taxon>Eucarida</taxon>
        <taxon>Decapoda</taxon>
        <taxon>Pleocyemata</taxon>
        <taxon>Caridea</taxon>
        <taxon>Atyoidea</taxon>
        <taxon>Atyidae</taxon>
        <taxon>Halocaridina</taxon>
    </lineage>
</organism>
<feature type="domain" description="Rad4/PNGase transglutaminase-like fold" evidence="2">
    <location>
        <begin position="602"/>
        <end position="693"/>
    </location>
</feature>
<dbReference type="PANTHER" id="PTHR12135">
    <property type="entry name" value="DNA REPAIR PROTEIN XP-C / RAD4"/>
    <property type="match status" value="1"/>
</dbReference>
<gene>
    <name evidence="3" type="ORF">SK128_003787</name>
</gene>
<dbReference type="Proteomes" id="UP001381693">
    <property type="component" value="Unassembled WGS sequence"/>
</dbReference>
<dbReference type="InterPro" id="IPR036985">
    <property type="entry name" value="Transglutaminase-like_sf"/>
</dbReference>
<feature type="compositionally biased region" description="Basic and acidic residues" evidence="1">
    <location>
        <begin position="180"/>
        <end position="189"/>
    </location>
</feature>
<dbReference type="AlphaFoldDB" id="A0AAN8WZZ0"/>
<feature type="compositionally biased region" description="Basic and acidic residues" evidence="1">
    <location>
        <begin position="511"/>
        <end position="521"/>
    </location>
</feature>
<dbReference type="InterPro" id="IPR018325">
    <property type="entry name" value="Rad4/PNGase_transGLS-fold"/>
</dbReference>
<dbReference type="InterPro" id="IPR004583">
    <property type="entry name" value="DNA_repair_Rad4"/>
</dbReference>
<evidence type="ECO:0000313" key="4">
    <source>
        <dbReference type="Proteomes" id="UP001381693"/>
    </source>
</evidence>
<dbReference type="GO" id="GO:0003697">
    <property type="term" value="F:single-stranded DNA binding"/>
    <property type="evidence" value="ECO:0007669"/>
    <property type="project" value="TreeGrafter"/>
</dbReference>
<dbReference type="GO" id="GO:0006298">
    <property type="term" value="P:mismatch repair"/>
    <property type="evidence" value="ECO:0007669"/>
    <property type="project" value="TreeGrafter"/>
</dbReference>
<comment type="caution">
    <text evidence="3">The sequence shown here is derived from an EMBL/GenBank/DDBJ whole genome shotgun (WGS) entry which is preliminary data.</text>
</comment>
<feature type="region of interest" description="Disordered" evidence="1">
    <location>
        <begin position="25"/>
        <end position="247"/>
    </location>
</feature>
<sequence>GQFTEGTAILRRLVLVKVWDKNCSMGKENKNSVSKMKPVRNSRSSVQSLKLGNPNTTVSKSVSTDKKHSVEKNMNIKNCVKKNLKESEKKNSDSKILSDMKNRADVNSKKDSQNKQAKSEEKSPGCKMPTSVAKKKGDANSTKDLQKNERKSKEKSSTSKLPTSDRKKMGYTISKKNLGKRQELKETKHAIGNKGKGNKESDFAKIEKLILEGRGDKSFSGKRDEKSVKDSGKDNHKPVKRKSIPAKISSNDVDAPVLIKRGRKASIRHVKKGRSQSDSDMSDWEEVGEGTLKINETEALLDDSKLHFALQKKSVKIELDTPESVLWGLKKRKRRCEDERVEEYMRKFVNRAIRGVHENMHKTHLLCLFAHGQYINKVLNSEALLGSALSLITDKNAYPPKRLDINYLEKFVNWFSRKIKIKVQDLEDDYWNEPLEELLLKRFSDKTVISNREFVFMFVIMLRALGLNVRLVLSLQPVTWKPNTDSLIKKLKKDIDNSEFLLNGPSCSKFSDNDTRPEEPQMTKVKNSKRMLSSESDVEINISRSKETCQNIPKHNVTKIRAAKIKKKIESDDSDSDFDPNMPCVRKEETAAAKYKKRKSEQNSHLGKNKRDSDAKSNISEGKRRKTEPLLEWAEVYVEEEEKWISIDIIRAKIHCIPEIESRTPSSSAYITAYNANLSVRDVTRRYIASWLSNENK</sequence>
<evidence type="ECO:0000259" key="2">
    <source>
        <dbReference type="Pfam" id="PF03835"/>
    </source>
</evidence>
<feature type="region of interest" description="Disordered" evidence="1">
    <location>
        <begin position="265"/>
        <end position="284"/>
    </location>
</feature>
<reference evidence="3 4" key="1">
    <citation type="submission" date="2023-11" db="EMBL/GenBank/DDBJ databases">
        <title>Halocaridina rubra genome assembly.</title>
        <authorList>
            <person name="Smith C."/>
        </authorList>
    </citation>
    <scope>NUCLEOTIDE SEQUENCE [LARGE SCALE GENOMIC DNA]</scope>
    <source>
        <strain evidence="3">EP-1</strain>
        <tissue evidence="3">Whole</tissue>
    </source>
</reference>
<feature type="region of interest" description="Disordered" evidence="1">
    <location>
        <begin position="508"/>
        <end position="537"/>
    </location>
</feature>
<dbReference type="GO" id="GO:0003684">
    <property type="term" value="F:damaged DNA binding"/>
    <property type="evidence" value="ECO:0007669"/>
    <property type="project" value="InterPro"/>
</dbReference>
<feature type="non-terminal residue" evidence="3">
    <location>
        <position position="1"/>
    </location>
</feature>
<dbReference type="GO" id="GO:0000111">
    <property type="term" value="C:nucleotide-excision repair factor 2 complex"/>
    <property type="evidence" value="ECO:0007669"/>
    <property type="project" value="TreeGrafter"/>
</dbReference>
<feature type="compositionally biased region" description="Basic and acidic residues" evidence="1">
    <location>
        <begin position="144"/>
        <end position="168"/>
    </location>
</feature>
<feature type="compositionally biased region" description="Basic residues" evidence="1">
    <location>
        <begin position="265"/>
        <end position="274"/>
    </location>
</feature>
<evidence type="ECO:0000313" key="3">
    <source>
        <dbReference type="EMBL" id="KAK7075450.1"/>
    </source>
</evidence>